<organism evidence="1 2">
    <name type="scientific">Paraferrimonas sedimenticola</name>
    <dbReference type="NCBI Taxonomy" id="375674"/>
    <lineage>
        <taxon>Bacteria</taxon>
        <taxon>Pseudomonadati</taxon>
        <taxon>Pseudomonadota</taxon>
        <taxon>Gammaproteobacteria</taxon>
        <taxon>Alteromonadales</taxon>
        <taxon>Ferrimonadaceae</taxon>
        <taxon>Paraferrimonas</taxon>
    </lineage>
</organism>
<evidence type="ECO:0000313" key="1">
    <source>
        <dbReference type="EMBL" id="GLP97041.1"/>
    </source>
</evidence>
<reference evidence="1" key="1">
    <citation type="journal article" date="2014" name="Int. J. Syst. Evol. Microbiol.">
        <title>Complete genome sequence of Corynebacterium casei LMG S-19264T (=DSM 44701T), isolated from a smear-ripened cheese.</title>
        <authorList>
            <consortium name="US DOE Joint Genome Institute (JGI-PGF)"/>
            <person name="Walter F."/>
            <person name="Albersmeier A."/>
            <person name="Kalinowski J."/>
            <person name="Ruckert C."/>
        </authorList>
    </citation>
    <scope>NUCLEOTIDE SEQUENCE</scope>
    <source>
        <strain evidence="1">NBRC 101628</strain>
    </source>
</reference>
<dbReference type="CDD" id="cd01289">
    <property type="entry name" value="FabA_like"/>
    <property type="match status" value="1"/>
</dbReference>
<dbReference type="Pfam" id="PF22817">
    <property type="entry name" value="ApeP-like"/>
    <property type="match status" value="1"/>
</dbReference>
<dbReference type="Gene3D" id="3.10.129.10">
    <property type="entry name" value="Hotdog Thioesterase"/>
    <property type="match status" value="1"/>
</dbReference>
<name>A0AA37RX48_9GAMM</name>
<sequence>MSQLPDIVELVPHRGPMLLLNRVIWAQEKSICCEVDISPQSTFFLPDLAAVPCHIGIEYMAQCIAALAGVEYWRAKKPIPIGLLLGGRRYQSNGQSFSAGTKLNIFAEELIRDGAMGVYQCRIELNGQQLASCQINTYVPTNEQLLELTTKK</sequence>
<gene>
    <name evidence="1" type="ORF">GCM10007895_23470</name>
</gene>
<comment type="caution">
    <text evidence="1">The sequence shown here is derived from an EMBL/GenBank/DDBJ whole genome shotgun (WGS) entry which is preliminary data.</text>
</comment>
<dbReference type="SUPFAM" id="SSF54637">
    <property type="entry name" value="Thioesterase/thiol ester dehydrase-isomerase"/>
    <property type="match status" value="1"/>
</dbReference>
<dbReference type="RefSeq" id="WP_141237332.1">
    <property type="nucleotide sequence ID" value="NZ_BSNC01000005.1"/>
</dbReference>
<dbReference type="Proteomes" id="UP001161422">
    <property type="component" value="Unassembled WGS sequence"/>
</dbReference>
<evidence type="ECO:0000313" key="2">
    <source>
        <dbReference type="Proteomes" id="UP001161422"/>
    </source>
</evidence>
<keyword evidence="2" id="KW-1185">Reference proteome</keyword>
<proteinExistence type="predicted"/>
<protein>
    <submittedName>
        <fullName evidence="1">Thioester dehydrase</fullName>
    </submittedName>
</protein>
<reference evidence="1" key="2">
    <citation type="submission" date="2023-01" db="EMBL/GenBank/DDBJ databases">
        <title>Draft genome sequence of Paraferrimonas sedimenticola strain NBRC 101628.</title>
        <authorList>
            <person name="Sun Q."/>
            <person name="Mori K."/>
        </authorList>
    </citation>
    <scope>NUCLEOTIDE SEQUENCE</scope>
    <source>
        <strain evidence="1">NBRC 101628</strain>
    </source>
</reference>
<dbReference type="EMBL" id="BSNC01000005">
    <property type="protein sequence ID" value="GLP97041.1"/>
    <property type="molecule type" value="Genomic_DNA"/>
</dbReference>
<dbReference type="InterPro" id="IPR029069">
    <property type="entry name" value="HotDog_dom_sf"/>
</dbReference>
<dbReference type="PIRSF" id="PIRSF020565">
    <property type="entry name" value="3Ho_Ac_ACP_DH_prd"/>
    <property type="match status" value="1"/>
</dbReference>
<dbReference type="AlphaFoldDB" id="A0AA37RX48"/>
<dbReference type="InterPro" id="IPR016776">
    <property type="entry name" value="ApeP-like_dehydratase"/>
</dbReference>
<accession>A0AA37RX48</accession>